<dbReference type="InterPro" id="IPR015421">
    <property type="entry name" value="PyrdxlP-dep_Trfase_major"/>
</dbReference>
<evidence type="ECO:0000313" key="4">
    <source>
        <dbReference type="Proteomes" id="UP000094056"/>
    </source>
</evidence>
<dbReference type="InterPro" id="IPR015422">
    <property type="entry name" value="PyrdxlP-dep_Trfase_small"/>
</dbReference>
<dbReference type="CDD" id="cd00616">
    <property type="entry name" value="AHBA_syn"/>
    <property type="match status" value="1"/>
</dbReference>
<dbReference type="Proteomes" id="UP000094056">
    <property type="component" value="Unassembled WGS sequence"/>
</dbReference>
<evidence type="ECO:0000256" key="2">
    <source>
        <dbReference type="RuleBase" id="RU004508"/>
    </source>
</evidence>
<dbReference type="GO" id="GO:0008483">
    <property type="term" value="F:transaminase activity"/>
    <property type="evidence" value="ECO:0007669"/>
    <property type="project" value="UniProtKB-KW"/>
</dbReference>
<dbReference type="GO" id="GO:0000271">
    <property type="term" value="P:polysaccharide biosynthetic process"/>
    <property type="evidence" value="ECO:0007669"/>
    <property type="project" value="TreeGrafter"/>
</dbReference>
<name>A0A1E3XDP1_9BACT</name>
<dbReference type="InterPro" id="IPR000653">
    <property type="entry name" value="DegT/StrS_aminotransferase"/>
</dbReference>
<dbReference type="AlphaFoldDB" id="A0A1E3XDP1"/>
<protein>
    <submittedName>
        <fullName evidence="3">Aminotransferase arnB</fullName>
    </submittedName>
</protein>
<evidence type="ECO:0000313" key="3">
    <source>
        <dbReference type="EMBL" id="ODS33746.1"/>
    </source>
</evidence>
<comment type="similarity">
    <text evidence="1 2">Belongs to the DegT/DnrJ/EryC1 family.</text>
</comment>
<accession>A0A1E3XDP1</accession>
<dbReference type="SUPFAM" id="SSF53383">
    <property type="entry name" value="PLP-dependent transferases"/>
    <property type="match status" value="1"/>
</dbReference>
<sequence length="430" mass="48142">MNDALAILGGEPVKKDIYPIHTTIIDDAEEKEAIEVLRGGHLSGFSARPGDRFLGGLKVKELEDRFCEYFRIENAVTFNSATSALHGAISAAKIGPGDEVITSSYTMSATSSSILHQNAIPIFADIEDRTYGLDPVSVRDRITERTKAILTVNLFGHPSRLNELKELADRYNLVLVEDNAQAPGALYHGQRTGTIGQMGIQSLNYHKTIQTGEGGVVITNDKKMVEHLQLVRNHGEVVIGKIEHDDIINVLGWNYRLTEVQAAIGIPQLAKLDYFNSIRQKIAGQLTNELKQFDFLGPPIVEEGSTHVYYLYPIRFHEDRIGISRSLFAKAMKAEGISLSEGYMRPIYLEPLYQKKVVYGNRGCPFSCPFYDREVNYKEGLCLTTELLYNKEMITTDICKYPNSEKEVEEFATAVKKIIKNLSSLKKLCE</sequence>
<dbReference type="PANTHER" id="PTHR30244:SF34">
    <property type="entry name" value="DTDP-4-AMINO-4,6-DIDEOXYGALACTOSE TRANSAMINASE"/>
    <property type="match status" value="1"/>
</dbReference>
<evidence type="ECO:0000256" key="1">
    <source>
        <dbReference type="ARBA" id="ARBA00037999"/>
    </source>
</evidence>
<dbReference type="Gene3D" id="3.90.1150.10">
    <property type="entry name" value="Aspartate Aminotransferase, domain 1"/>
    <property type="match status" value="1"/>
</dbReference>
<proteinExistence type="inferred from homology"/>
<comment type="caution">
    <text evidence="3">The sequence shown here is derived from an EMBL/GenBank/DDBJ whole genome shotgun (WGS) entry which is preliminary data.</text>
</comment>
<dbReference type="Pfam" id="PF01041">
    <property type="entry name" value="DegT_DnrJ_EryC1"/>
    <property type="match status" value="1"/>
</dbReference>
<dbReference type="PATRIC" id="fig|1872076.5.peg.1269"/>
<dbReference type="PANTHER" id="PTHR30244">
    <property type="entry name" value="TRANSAMINASE"/>
    <property type="match status" value="1"/>
</dbReference>
<dbReference type="GO" id="GO:0030170">
    <property type="term" value="F:pyridoxal phosphate binding"/>
    <property type="evidence" value="ECO:0007669"/>
    <property type="project" value="TreeGrafter"/>
</dbReference>
<reference evidence="3 4" key="1">
    <citation type="submission" date="2016-07" db="EMBL/GenBank/DDBJ databases">
        <title>Draft genome of Scalindua rubra, obtained from a brine-seawater interface in the Red Sea, sheds light on salt adaptation in anammox bacteria.</title>
        <authorList>
            <person name="Speth D.R."/>
            <person name="Lagkouvardos I."/>
            <person name="Wang Y."/>
            <person name="Qian P.-Y."/>
            <person name="Dutilh B.E."/>
            <person name="Jetten M.S."/>
        </authorList>
    </citation>
    <scope>NUCLEOTIDE SEQUENCE [LARGE SCALE GENOMIC DNA]</scope>
    <source>
        <strain evidence="3">BSI-1</strain>
    </source>
</reference>
<organism evidence="3 4">
    <name type="scientific">Candidatus Scalindua rubra</name>
    <dbReference type="NCBI Taxonomy" id="1872076"/>
    <lineage>
        <taxon>Bacteria</taxon>
        <taxon>Pseudomonadati</taxon>
        <taxon>Planctomycetota</taxon>
        <taxon>Candidatus Brocadiia</taxon>
        <taxon>Candidatus Brocadiales</taxon>
        <taxon>Candidatus Scalinduaceae</taxon>
        <taxon>Candidatus Scalindua</taxon>
    </lineage>
</organism>
<keyword evidence="2" id="KW-0663">Pyridoxal phosphate</keyword>
<dbReference type="InterPro" id="IPR015424">
    <property type="entry name" value="PyrdxlP-dep_Trfase"/>
</dbReference>
<gene>
    <name evidence="3" type="primary">arnB_2</name>
    <name evidence="3" type="ORF">SCARUB_01103</name>
</gene>
<keyword evidence="3" id="KW-0808">Transferase</keyword>
<dbReference type="EMBL" id="MAYW01000020">
    <property type="protein sequence ID" value="ODS33746.1"/>
    <property type="molecule type" value="Genomic_DNA"/>
</dbReference>
<keyword evidence="3" id="KW-0032">Aminotransferase</keyword>
<dbReference type="Gene3D" id="3.40.640.10">
    <property type="entry name" value="Type I PLP-dependent aspartate aminotransferase-like (Major domain)"/>
    <property type="match status" value="1"/>
</dbReference>